<name>A0A5J4UW23_9EUKA</name>
<accession>A0A5J4UW23</accession>
<comment type="caution">
    <text evidence="1">The sequence shown here is derived from an EMBL/GenBank/DDBJ whole genome shotgun (WGS) entry which is preliminary data.</text>
</comment>
<dbReference type="EMBL" id="SNRW01011818">
    <property type="protein sequence ID" value="KAA6374649.1"/>
    <property type="molecule type" value="Genomic_DNA"/>
</dbReference>
<dbReference type="Proteomes" id="UP000324800">
    <property type="component" value="Unassembled WGS sequence"/>
</dbReference>
<proteinExistence type="predicted"/>
<gene>
    <name evidence="1" type="ORF">EZS28_029824</name>
</gene>
<reference evidence="1 2" key="1">
    <citation type="submission" date="2019-03" db="EMBL/GenBank/DDBJ databases">
        <title>Single cell metagenomics reveals metabolic interactions within the superorganism composed of flagellate Streblomastix strix and complex community of Bacteroidetes bacteria on its surface.</title>
        <authorList>
            <person name="Treitli S.C."/>
            <person name="Kolisko M."/>
            <person name="Husnik F."/>
            <person name="Keeling P."/>
            <person name="Hampl V."/>
        </authorList>
    </citation>
    <scope>NUCLEOTIDE SEQUENCE [LARGE SCALE GENOMIC DNA]</scope>
    <source>
        <strain evidence="1">ST1C</strain>
    </source>
</reference>
<evidence type="ECO:0000313" key="2">
    <source>
        <dbReference type="Proteomes" id="UP000324800"/>
    </source>
</evidence>
<sequence>MTITLCRIDNLRFRVLMENGIMHQMTNEEIYQDLREQFKGIAPEYKTVVAWRREYEKEGTIVQIGIHSGWPAILGLGAEIKKVIDEDTYIQIIAGSYFHKQNYLLKQTSLTKSLWKKFGYL</sequence>
<organism evidence="1 2">
    <name type="scientific">Streblomastix strix</name>
    <dbReference type="NCBI Taxonomy" id="222440"/>
    <lineage>
        <taxon>Eukaryota</taxon>
        <taxon>Metamonada</taxon>
        <taxon>Preaxostyla</taxon>
        <taxon>Oxymonadida</taxon>
        <taxon>Streblomastigidae</taxon>
        <taxon>Streblomastix</taxon>
    </lineage>
</organism>
<evidence type="ECO:0000313" key="1">
    <source>
        <dbReference type="EMBL" id="KAA6374649.1"/>
    </source>
</evidence>
<protein>
    <submittedName>
        <fullName evidence="1">Uncharacterized protein</fullName>
    </submittedName>
</protein>
<dbReference type="OrthoDB" id="10017160at2759"/>
<dbReference type="AlphaFoldDB" id="A0A5J4UW23"/>